<organism evidence="4 5">
    <name type="scientific">Zasmidium cellare ATCC 36951</name>
    <dbReference type="NCBI Taxonomy" id="1080233"/>
    <lineage>
        <taxon>Eukaryota</taxon>
        <taxon>Fungi</taxon>
        <taxon>Dikarya</taxon>
        <taxon>Ascomycota</taxon>
        <taxon>Pezizomycotina</taxon>
        <taxon>Dothideomycetes</taxon>
        <taxon>Dothideomycetidae</taxon>
        <taxon>Mycosphaerellales</taxon>
        <taxon>Mycosphaerellaceae</taxon>
        <taxon>Zasmidium</taxon>
    </lineage>
</organism>
<dbReference type="Proteomes" id="UP000799537">
    <property type="component" value="Unassembled WGS sequence"/>
</dbReference>
<dbReference type="Gene3D" id="3.40.50.720">
    <property type="entry name" value="NAD(P)-binding Rossmann-like Domain"/>
    <property type="match status" value="1"/>
</dbReference>
<dbReference type="EMBL" id="ML993609">
    <property type="protein sequence ID" value="KAF2163215.1"/>
    <property type="molecule type" value="Genomic_DNA"/>
</dbReference>
<evidence type="ECO:0000313" key="4">
    <source>
        <dbReference type="EMBL" id="KAF2163215.1"/>
    </source>
</evidence>
<evidence type="ECO:0000256" key="2">
    <source>
        <dbReference type="ARBA" id="ARBA00022857"/>
    </source>
</evidence>
<evidence type="ECO:0000256" key="3">
    <source>
        <dbReference type="ARBA" id="ARBA00023002"/>
    </source>
</evidence>
<protein>
    <submittedName>
        <fullName evidence="4">Uncharacterized protein</fullName>
    </submittedName>
</protein>
<reference evidence="4" key="1">
    <citation type="journal article" date="2020" name="Stud. Mycol.">
        <title>101 Dothideomycetes genomes: a test case for predicting lifestyles and emergence of pathogens.</title>
        <authorList>
            <person name="Haridas S."/>
            <person name="Albert R."/>
            <person name="Binder M."/>
            <person name="Bloem J."/>
            <person name="Labutti K."/>
            <person name="Salamov A."/>
            <person name="Andreopoulos B."/>
            <person name="Baker S."/>
            <person name="Barry K."/>
            <person name="Bills G."/>
            <person name="Bluhm B."/>
            <person name="Cannon C."/>
            <person name="Castanera R."/>
            <person name="Culley D."/>
            <person name="Daum C."/>
            <person name="Ezra D."/>
            <person name="Gonzalez J."/>
            <person name="Henrissat B."/>
            <person name="Kuo A."/>
            <person name="Liang C."/>
            <person name="Lipzen A."/>
            <person name="Lutzoni F."/>
            <person name="Magnuson J."/>
            <person name="Mondo S."/>
            <person name="Nolan M."/>
            <person name="Ohm R."/>
            <person name="Pangilinan J."/>
            <person name="Park H.-J."/>
            <person name="Ramirez L."/>
            <person name="Alfaro M."/>
            <person name="Sun H."/>
            <person name="Tritt A."/>
            <person name="Yoshinaga Y."/>
            <person name="Zwiers L.-H."/>
            <person name="Turgeon B."/>
            <person name="Goodwin S."/>
            <person name="Spatafora J."/>
            <person name="Crous P."/>
            <person name="Grigoriev I."/>
        </authorList>
    </citation>
    <scope>NUCLEOTIDE SEQUENCE</scope>
    <source>
        <strain evidence="4">ATCC 36951</strain>
    </source>
</reference>
<accession>A0A6A6C833</accession>
<keyword evidence="2" id="KW-0521">NADP</keyword>
<proteinExistence type="inferred from homology"/>
<evidence type="ECO:0000313" key="5">
    <source>
        <dbReference type="Proteomes" id="UP000799537"/>
    </source>
</evidence>
<dbReference type="RefSeq" id="XP_033664104.1">
    <property type="nucleotide sequence ID" value="XM_033817883.1"/>
</dbReference>
<evidence type="ECO:0000256" key="1">
    <source>
        <dbReference type="ARBA" id="ARBA00006484"/>
    </source>
</evidence>
<dbReference type="PANTHER" id="PTHR24320">
    <property type="entry name" value="RETINOL DEHYDROGENASE"/>
    <property type="match status" value="1"/>
</dbReference>
<sequence>MENISRFFQQCFFLPQPTLTEQNLPDQFGRVFIVTGGYAGVGSALAKILYSKNGIVYIAGRNAEKADVAIRNIQKAHPLSKGKLYFLKLDLADLSTIKASTEDFLSKESRLDVLVNNAGVMNSPVDSVTAQEHELQLGTNCLAHFLLTCQLTPILERTAANSGPASVRVIWAASLEIENSPAGGVPFNEYGNPEVHKSNTFSNYTASKVGDYFLASQFARLHRIQESAKGVVSLAFNPGNLHTDLQRHSSSALVWILDKLMLFPAVFGAYTELWAGWSDCIKPEDSGKYIWPWGRFGEARQDIQAQLEFGGNAEFFWDWCLREVKPYL</sequence>
<keyword evidence="3" id="KW-0560">Oxidoreductase</keyword>
<name>A0A6A6C833_ZASCE</name>
<dbReference type="InterPro" id="IPR002347">
    <property type="entry name" value="SDR_fam"/>
</dbReference>
<dbReference type="SUPFAM" id="SSF51735">
    <property type="entry name" value="NAD(P)-binding Rossmann-fold domains"/>
    <property type="match status" value="1"/>
</dbReference>
<dbReference type="Pfam" id="PF00106">
    <property type="entry name" value="adh_short"/>
    <property type="match status" value="1"/>
</dbReference>
<dbReference type="InterPro" id="IPR036291">
    <property type="entry name" value="NAD(P)-bd_dom_sf"/>
</dbReference>
<dbReference type="OrthoDB" id="191139at2759"/>
<gene>
    <name evidence="4" type="ORF">M409DRAFT_68531</name>
</gene>
<dbReference type="PRINTS" id="PR00081">
    <property type="entry name" value="GDHRDH"/>
</dbReference>
<comment type="similarity">
    <text evidence="1">Belongs to the short-chain dehydrogenases/reductases (SDR) family.</text>
</comment>
<dbReference type="GO" id="GO:0016491">
    <property type="term" value="F:oxidoreductase activity"/>
    <property type="evidence" value="ECO:0007669"/>
    <property type="project" value="UniProtKB-KW"/>
</dbReference>
<keyword evidence="5" id="KW-1185">Reference proteome</keyword>
<dbReference type="PANTHER" id="PTHR24320:SF236">
    <property type="entry name" value="SHORT-CHAIN DEHYDROGENASE-RELATED"/>
    <property type="match status" value="1"/>
</dbReference>
<dbReference type="AlphaFoldDB" id="A0A6A6C833"/>
<dbReference type="GeneID" id="54571155"/>